<keyword evidence="3 8" id="KW-0812">Transmembrane</keyword>
<dbReference type="GeneID" id="28842233"/>
<dbReference type="InterPro" id="IPR036259">
    <property type="entry name" value="MFS_trans_sf"/>
</dbReference>
<dbReference type="Gene3D" id="1.20.1250.20">
    <property type="entry name" value="MFS general substrate transporter like domains"/>
    <property type="match status" value="2"/>
</dbReference>
<feature type="region of interest" description="Disordered" evidence="7">
    <location>
        <begin position="1"/>
        <end position="32"/>
    </location>
</feature>
<dbReference type="PANTHER" id="PTHR43791:SF16">
    <property type="entry name" value="TRANSPORTER, PUTATIVE (AFU_ORTHOLOGUE AFUA_3G01840)-RELATED"/>
    <property type="match status" value="1"/>
</dbReference>
<feature type="transmembrane region" description="Helical" evidence="8">
    <location>
        <begin position="439"/>
        <end position="463"/>
    </location>
</feature>
<dbReference type="GO" id="GO:0022857">
    <property type="term" value="F:transmembrane transporter activity"/>
    <property type="evidence" value="ECO:0007669"/>
    <property type="project" value="InterPro"/>
</dbReference>
<evidence type="ECO:0000256" key="6">
    <source>
        <dbReference type="ARBA" id="ARBA00037968"/>
    </source>
</evidence>
<evidence type="ECO:0000259" key="9">
    <source>
        <dbReference type="PROSITE" id="PS50850"/>
    </source>
</evidence>
<dbReference type="FunFam" id="1.20.1250.20:FF:000064">
    <property type="entry name" value="MFS allantoate transporter"/>
    <property type="match status" value="1"/>
</dbReference>
<feature type="transmembrane region" description="Helical" evidence="8">
    <location>
        <begin position="345"/>
        <end position="365"/>
    </location>
</feature>
<reference evidence="11" key="2">
    <citation type="journal article" date="2018" name="Nat. Commun.">
        <title>Extreme sensitivity to ultraviolet light in the fungal pathogen causing white-nose syndrome of bats.</title>
        <authorList>
            <person name="Palmer J.M."/>
            <person name="Drees K.P."/>
            <person name="Foster J.T."/>
            <person name="Lindner D.L."/>
        </authorList>
    </citation>
    <scope>NUCLEOTIDE SEQUENCE [LARGE SCALE GENOMIC DNA]</scope>
    <source>
        <strain evidence="11">UAMH 10579</strain>
    </source>
</reference>
<comment type="subcellular location">
    <subcellularLocation>
        <location evidence="1">Membrane</location>
        <topology evidence="1">Multi-pass membrane protein</topology>
    </subcellularLocation>
</comment>
<reference evidence="10 11" key="1">
    <citation type="submission" date="2016-03" db="EMBL/GenBank/DDBJ databases">
        <title>Comparative genomics of Pseudogymnoascus destructans, the fungus causing white-nose syndrome of bats.</title>
        <authorList>
            <person name="Palmer J.M."/>
            <person name="Drees K.P."/>
            <person name="Foster J.T."/>
            <person name="Lindner D.L."/>
        </authorList>
    </citation>
    <scope>NUCLEOTIDE SEQUENCE [LARGE SCALE GENOMIC DNA]</scope>
    <source>
        <strain evidence="10 11">UAMH 10579</strain>
    </source>
</reference>
<dbReference type="GO" id="GO:0016020">
    <property type="term" value="C:membrane"/>
    <property type="evidence" value="ECO:0007669"/>
    <property type="project" value="UniProtKB-SubCell"/>
</dbReference>
<dbReference type="SUPFAM" id="SSF103473">
    <property type="entry name" value="MFS general substrate transporter"/>
    <property type="match status" value="1"/>
</dbReference>
<feature type="transmembrane region" description="Helical" evidence="8">
    <location>
        <begin position="148"/>
        <end position="168"/>
    </location>
</feature>
<feature type="transmembrane region" description="Helical" evidence="8">
    <location>
        <begin position="89"/>
        <end position="112"/>
    </location>
</feature>
<dbReference type="InterPro" id="IPR011701">
    <property type="entry name" value="MFS"/>
</dbReference>
<evidence type="ECO:0000256" key="4">
    <source>
        <dbReference type="ARBA" id="ARBA00022989"/>
    </source>
</evidence>
<dbReference type="EMBL" id="KV460256">
    <property type="protein sequence ID" value="OBT93231.1"/>
    <property type="molecule type" value="Genomic_DNA"/>
</dbReference>
<sequence>MGDHDIESEGEKISSAPVSYSEKPTAETMEHSPITLTEEDNTRIRRKTDRVILSILTWVYFLQVLDKGVMGTGAVFGLREDTHMTGREYSLLGSIAPIAQLGWQPFSAWLIVKVPHRILMPSMILGWGIAETMTCLCHDFKTMMACRFFLGLFEAGCLPLFAIMTGQWYRRVEQPLRVSIWYSMNGTATMAAAALSYGLGHIHSSRLYSWQIIYLFCGLLTVVTAPVCYYFLDNDISVARFLTPMERLQGVERLRSNKSGDETVHEFKWPQVWEAALDIKTWLWVVLAILPNLGSALPGVFGPLIIKGFGFDPYTTLLLNIPYGAMTLIVVILSCWVANRMKLKGIILMGFMIFPVIGCAMLYGLSREARMRPALLVAYYITSFLFAGNPILLAWSVGNTAGQTKKSVTMAFYQAGTSAGALIGPLLFTADQAPEYHPAIGGVLGVFVAMMVLLGVQIANLMWLNKKQEKRRIANGKSGVIVDRSMTTNVNMDLKTQEVSGEREEVLDLTDKQNDEFVYVY</sequence>
<dbReference type="RefSeq" id="XP_018126964.1">
    <property type="nucleotide sequence ID" value="XM_018278266.2"/>
</dbReference>
<evidence type="ECO:0000256" key="3">
    <source>
        <dbReference type="ARBA" id="ARBA00022692"/>
    </source>
</evidence>
<evidence type="ECO:0000313" key="10">
    <source>
        <dbReference type="EMBL" id="OBT93231.1"/>
    </source>
</evidence>
<feature type="domain" description="Major facilitator superfamily (MFS) profile" evidence="9">
    <location>
        <begin position="52"/>
        <end position="467"/>
    </location>
</feature>
<feature type="transmembrane region" description="Helical" evidence="8">
    <location>
        <begin position="317"/>
        <end position="339"/>
    </location>
</feature>
<dbReference type="PANTHER" id="PTHR43791">
    <property type="entry name" value="PERMEASE-RELATED"/>
    <property type="match status" value="1"/>
</dbReference>
<feature type="transmembrane region" description="Helical" evidence="8">
    <location>
        <begin position="212"/>
        <end position="232"/>
    </location>
</feature>
<feature type="transmembrane region" description="Helical" evidence="8">
    <location>
        <begin position="180"/>
        <end position="200"/>
    </location>
</feature>
<comment type="similarity">
    <text evidence="6">Belongs to the major facilitator superfamily. Allantoate permease family.</text>
</comment>
<dbReference type="InterPro" id="IPR020846">
    <property type="entry name" value="MFS_dom"/>
</dbReference>
<keyword evidence="4 8" id="KW-1133">Transmembrane helix</keyword>
<protein>
    <recommendedName>
        <fullName evidence="9">Major facilitator superfamily (MFS) profile domain-containing protein</fullName>
    </recommendedName>
</protein>
<proteinExistence type="inferred from homology"/>
<feature type="transmembrane region" description="Helical" evidence="8">
    <location>
        <begin position="282"/>
        <end position="305"/>
    </location>
</feature>
<dbReference type="Proteomes" id="UP000091956">
    <property type="component" value="Unassembled WGS sequence"/>
</dbReference>
<feature type="compositionally biased region" description="Basic and acidic residues" evidence="7">
    <location>
        <begin position="1"/>
        <end position="12"/>
    </location>
</feature>
<dbReference type="Pfam" id="PF07690">
    <property type="entry name" value="MFS_1"/>
    <property type="match status" value="1"/>
</dbReference>
<gene>
    <name evidence="10" type="ORF">VE01_08847</name>
</gene>
<dbReference type="PROSITE" id="PS50850">
    <property type="entry name" value="MFS"/>
    <property type="match status" value="1"/>
</dbReference>
<evidence type="ECO:0000256" key="1">
    <source>
        <dbReference type="ARBA" id="ARBA00004141"/>
    </source>
</evidence>
<dbReference type="AlphaFoldDB" id="A0A1B8GBM1"/>
<evidence type="ECO:0000256" key="2">
    <source>
        <dbReference type="ARBA" id="ARBA00022448"/>
    </source>
</evidence>
<name>A0A1B8GBM1_9PEZI</name>
<evidence type="ECO:0000256" key="5">
    <source>
        <dbReference type="ARBA" id="ARBA00023136"/>
    </source>
</evidence>
<dbReference type="OrthoDB" id="4454541at2759"/>
<evidence type="ECO:0000256" key="8">
    <source>
        <dbReference type="SAM" id="Phobius"/>
    </source>
</evidence>
<keyword evidence="2" id="KW-0813">Transport</keyword>
<evidence type="ECO:0000256" key="7">
    <source>
        <dbReference type="SAM" id="MobiDB-lite"/>
    </source>
</evidence>
<evidence type="ECO:0000313" key="11">
    <source>
        <dbReference type="Proteomes" id="UP000091956"/>
    </source>
</evidence>
<feature type="transmembrane region" description="Helical" evidence="8">
    <location>
        <begin position="377"/>
        <end position="397"/>
    </location>
</feature>
<organism evidence="10 11">
    <name type="scientific">Pseudogymnoascus verrucosus</name>
    <dbReference type="NCBI Taxonomy" id="342668"/>
    <lineage>
        <taxon>Eukaryota</taxon>
        <taxon>Fungi</taxon>
        <taxon>Dikarya</taxon>
        <taxon>Ascomycota</taxon>
        <taxon>Pezizomycotina</taxon>
        <taxon>Leotiomycetes</taxon>
        <taxon>Thelebolales</taxon>
        <taxon>Thelebolaceae</taxon>
        <taxon>Pseudogymnoascus</taxon>
    </lineage>
</organism>
<accession>A0A1B8GBM1</accession>
<keyword evidence="5 8" id="KW-0472">Membrane</keyword>
<keyword evidence="11" id="KW-1185">Reference proteome</keyword>